<proteinExistence type="predicted"/>
<sequence>MRLPLLSCSLPHSFITLTCCRRPRGGVSAGAAGSEAGRGGATQVFLSRQPFPAHHLDQGRQPPAVQVSRPPPTTKPQFPWHPRQEWQAIITQARYIYTGASYLRHDAITSSIMSHLSHSHIYVTSRAISFRRSSVFIFRDFLFVFSFRLFSVK</sequence>
<evidence type="ECO:0000313" key="3">
    <source>
        <dbReference type="Proteomes" id="UP000324222"/>
    </source>
</evidence>
<evidence type="ECO:0000256" key="1">
    <source>
        <dbReference type="SAM" id="MobiDB-lite"/>
    </source>
</evidence>
<dbReference type="EMBL" id="VSRR010092887">
    <property type="protein sequence ID" value="MPC92890.1"/>
    <property type="molecule type" value="Genomic_DNA"/>
</dbReference>
<keyword evidence="3" id="KW-1185">Reference proteome</keyword>
<feature type="region of interest" description="Disordered" evidence="1">
    <location>
        <begin position="54"/>
        <end position="78"/>
    </location>
</feature>
<name>A0A5B7J818_PORTR</name>
<protein>
    <submittedName>
        <fullName evidence="2">Uncharacterized protein</fullName>
    </submittedName>
</protein>
<gene>
    <name evidence="2" type="ORF">E2C01_088003</name>
</gene>
<accession>A0A5B7J818</accession>
<dbReference type="AlphaFoldDB" id="A0A5B7J818"/>
<organism evidence="2 3">
    <name type="scientific">Portunus trituberculatus</name>
    <name type="common">Swimming crab</name>
    <name type="synonym">Neptunus trituberculatus</name>
    <dbReference type="NCBI Taxonomy" id="210409"/>
    <lineage>
        <taxon>Eukaryota</taxon>
        <taxon>Metazoa</taxon>
        <taxon>Ecdysozoa</taxon>
        <taxon>Arthropoda</taxon>
        <taxon>Crustacea</taxon>
        <taxon>Multicrustacea</taxon>
        <taxon>Malacostraca</taxon>
        <taxon>Eumalacostraca</taxon>
        <taxon>Eucarida</taxon>
        <taxon>Decapoda</taxon>
        <taxon>Pleocyemata</taxon>
        <taxon>Brachyura</taxon>
        <taxon>Eubrachyura</taxon>
        <taxon>Portunoidea</taxon>
        <taxon>Portunidae</taxon>
        <taxon>Portuninae</taxon>
        <taxon>Portunus</taxon>
    </lineage>
</organism>
<comment type="caution">
    <text evidence="2">The sequence shown here is derived from an EMBL/GenBank/DDBJ whole genome shotgun (WGS) entry which is preliminary data.</text>
</comment>
<dbReference type="Proteomes" id="UP000324222">
    <property type="component" value="Unassembled WGS sequence"/>
</dbReference>
<reference evidence="2 3" key="1">
    <citation type="submission" date="2019-05" db="EMBL/GenBank/DDBJ databases">
        <title>Another draft genome of Portunus trituberculatus and its Hox gene families provides insights of decapod evolution.</title>
        <authorList>
            <person name="Jeong J.-H."/>
            <person name="Song I."/>
            <person name="Kim S."/>
            <person name="Choi T."/>
            <person name="Kim D."/>
            <person name="Ryu S."/>
            <person name="Kim W."/>
        </authorList>
    </citation>
    <scope>NUCLEOTIDE SEQUENCE [LARGE SCALE GENOMIC DNA]</scope>
    <source>
        <tissue evidence="2">Muscle</tissue>
    </source>
</reference>
<evidence type="ECO:0000313" key="2">
    <source>
        <dbReference type="EMBL" id="MPC92890.1"/>
    </source>
</evidence>